<dbReference type="NCBIfam" id="TIGR00254">
    <property type="entry name" value="GGDEF"/>
    <property type="match status" value="1"/>
</dbReference>
<feature type="domain" description="GGDEF" evidence="2">
    <location>
        <begin position="364"/>
        <end position="495"/>
    </location>
</feature>
<organism evidence="3 4">
    <name type="scientific">Actinoplanes palleronii</name>
    <dbReference type="NCBI Taxonomy" id="113570"/>
    <lineage>
        <taxon>Bacteria</taxon>
        <taxon>Bacillati</taxon>
        <taxon>Actinomycetota</taxon>
        <taxon>Actinomycetes</taxon>
        <taxon>Micromonosporales</taxon>
        <taxon>Micromonosporaceae</taxon>
        <taxon>Actinoplanes</taxon>
    </lineage>
</organism>
<feature type="transmembrane region" description="Helical" evidence="1">
    <location>
        <begin position="284"/>
        <end position="304"/>
    </location>
</feature>
<feature type="transmembrane region" description="Helical" evidence="1">
    <location>
        <begin position="65"/>
        <end position="82"/>
    </location>
</feature>
<accession>A0ABQ4BT44</accession>
<comment type="caution">
    <text evidence="3">The sequence shown here is derived from an EMBL/GenBank/DDBJ whole genome shotgun (WGS) entry which is preliminary data.</text>
</comment>
<dbReference type="PANTHER" id="PTHR46663">
    <property type="entry name" value="DIGUANYLATE CYCLASE DGCT-RELATED"/>
    <property type="match status" value="1"/>
</dbReference>
<feature type="transmembrane region" description="Helical" evidence="1">
    <location>
        <begin position="127"/>
        <end position="146"/>
    </location>
</feature>
<feature type="transmembrane region" description="Helical" evidence="1">
    <location>
        <begin position="158"/>
        <end position="181"/>
    </location>
</feature>
<dbReference type="PANTHER" id="PTHR46663:SF3">
    <property type="entry name" value="SLL0267 PROTEIN"/>
    <property type="match status" value="1"/>
</dbReference>
<gene>
    <name evidence="3" type="ORF">Apa02nite_099590</name>
</gene>
<dbReference type="CDD" id="cd01949">
    <property type="entry name" value="GGDEF"/>
    <property type="match status" value="1"/>
</dbReference>
<evidence type="ECO:0000313" key="3">
    <source>
        <dbReference type="EMBL" id="GIE73851.1"/>
    </source>
</evidence>
<keyword evidence="1" id="KW-0812">Transmembrane</keyword>
<dbReference type="InterPro" id="IPR052163">
    <property type="entry name" value="DGC-Regulatory_Protein"/>
</dbReference>
<name>A0ABQ4BT44_9ACTN</name>
<keyword evidence="4" id="KW-1185">Reference proteome</keyword>
<dbReference type="InterPro" id="IPR000160">
    <property type="entry name" value="GGDEF_dom"/>
</dbReference>
<dbReference type="PROSITE" id="PS50887">
    <property type="entry name" value="GGDEF"/>
    <property type="match status" value="1"/>
</dbReference>
<feature type="transmembrane region" description="Helical" evidence="1">
    <location>
        <begin position="193"/>
        <end position="215"/>
    </location>
</feature>
<dbReference type="InterPro" id="IPR043128">
    <property type="entry name" value="Rev_trsase/Diguanyl_cyclase"/>
</dbReference>
<sequence>MNLLTGRLVPAVVAVLYLAVLGLRPGGDAAMIVFGDLSLLVAPVYGAVCAGLAARRNRGTGRGGWALISAGTGLWAAGQLVWCWYELIGHRPMPYPSLADIGYLSSLPFTAVGLALLSAAQQGRRRMLLDALMISTSVLAVSWSFVLGPMARADNSTLLEWVIGVAYPIGDIGVITMALLVLGHVRPALRGSVALLVAGAVSLSLAHGVYAFQVLAGTYVAGTWLDFGWFGGYLLIGVAATSASHGTGRERRSGRQTWLALPYVPLAAALLTAVWSTVRTGQPGTFLFCLTLVLVVLVVVRQLVSAADNRALTAQLNYMLDELRRREAQLEFQAFHDGLTGLANRALFTDRAAQAVVQQDHNGEPLAAIFVDLDGFKPINDVYGHHAGDLLLAMVADRLTACVRDSDTVARLGGDEFAVLVERLHDTADATVIADRIVARLAEPFELMEHTVQIGASVGVAVRVRENGDAAELLGRADAAMYRAKHDGKGRRVTA</sequence>
<evidence type="ECO:0000259" key="2">
    <source>
        <dbReference type="PROSITE" id="PS50887"/>
    </source>
</evidence>
<dbReference type="RefSeq" id="WP_203831395.1">
    <property type="nucleotide sequence ID" value="NZ_BAAATY010000079.1"/>
</dbReference>
<reference evidence="3 4" key="1">
    <citation type="submission" date="2021-01" db="EMBL/GenBank/DDBJ databases">
        <title>Whole genome shotgun sequence of Actinoplanes palleronii NBRC 14916.</title>
        <authorList>
            <person name="Komaki H."/>
            <person name="Tamura T."/>
        </authorList>
    </citation>
    <scope>NUCLEOTIDE SEQUENCE [LARGE SCALE GENOMIC DNA]</scope>
    <source>
        <strain evidence="3 4">NBRC 14916</strain>
    </source>
</reference>
<dbReference type="Gene3D" id="3.30.70.270">
    <property type="match status" value="1"/>
</dbReference>
<keyword evidence="1" id="KW-0472">Membrane</keyword>
<dbReference type="Pfam" id="PF00990">
    <property type="entry name" value="GGDEF"/>
    <property type="match status" value="1"/>
</dbReference>
<dbReference type="EMBL" id="BOMS01000191">
    <property type="protein sequence ID" value="GIE73851.1"/>
    <property type="molecule type" value="Genomic_DNA"/>
</dbReference>
<feature type="transmembrane region" description="Helical" evidence="1">
    <location>
        <begin position="227"/>
        <end position="246"/>
    </location>
</feature>
<feature type="transmembrane region" description="Helical" evidence="1">
    <location>
        <begin position="102"/>
        <end position="120"/>
    </location>
</feature>
<keyword evidence="1" id="KW-1133">Transmembrane helix</keyword>
<protein>
    <recommendedName>
        <fullName evidence="2">GGDEF domain-containing protein</fullName>
    </recommendedName>
</protein>
<feature type="transmembrane region" description="Helical" evidence="1">
    <location>
        <begin position="258"/>
        <end position="278"/>
    </location>
</feature>
<evidence type="ECO:0000313" key="4">
    <source>
        <dbReference type="Proteomes" id="UP000624709"/>
    </source>
</evidence>
<dbReference type="InterPro" id="IPR029787">
    <property type="entry name" value="Nucleotide_cyclase"/>
</dbReference>
<dbReference type="SUPFAM" id="SSF55073">
    <property type="entry name" value="Nucleotide cyclase"/>
    <property type="match status" value="1"/>
</dbReference>
<feature type="transmembrane region" description="Helical" evidence="1">
    <location>
        <begin position="32"/>
        <end position="53"/>
    </location>
</feature>
<dbReference type="SMART" id="SM00267">
    <property type="entry name" value="GGDEF"/>
    <property type="match status" value="1"/>
</dbReference>
<evidence type="ECO:0000256" key="1">
    <source>
        <dbReference type="SAM" id="Phobius"/>
    </source>
</evidence>
<proteinExistence type="predicted"/>
<dbReference type="Proteomes" id="UP000624709">
    <property type="component" value="Unassembled WGS sequence"/>
</dbReference>